<organism evidence="2 3">
    <name type="scientific">Nonlabens ponticola</name>
    <dbReference type="NCBI Taxonomy" id="2496866"/>
    <lineage>
        <taxon>Bacteria</taxon>
        <taxon>Pseudomonadati</taxon>
        <taxon>Bacteroidota</taxon>
        <taxon>Flavobacteriia</taxon>
        <taxon>Flavobacteriales</taxon>
        <taxon>Flavobacteriaceae</taxon>
        <taxon>Nonlabens</taxon>
    </lineage>
</organism>
<dbReference type="Gene3D" id="3.40.630.30">
    <property type="match status" value="1"/>
</dbReference>
<dbReference type="AlphaFoldDB" id="A0A3S9MUL0"/>
<feature type="domain" description="N-acetyltransferase" evidence="1">
    <location>
        <begin position="10"/>
        <end position="173"/>
    </location>
</feature>
<dbReference type="Pfam" id="PF13302">
    <property type="entry name" value="Acetyltransf_3"/>
    <property type="match status" value="1"/>
</dbReference>
<keyword evidence="3" id="KW-1185">Reference proteome</keyword>
<keyword evidence="2" id="KW-0808">Transferase</keyword>
<dbReference type="OrthoDB" id="9788916at2"/>
<gene>
    <name evidence="2" type="ORF">EJ995_00900</name>
</gene>
<dbReference type="SUPFAM" id="SSF55729">
    <property type="entry name" value="Acyl-CoA N-acyltransferases (Nat)"/>
    <property type="match status" value="1"/>
</dbReference>
<reference evidence="2 3" key="1">
    <citation type="submission" date="2018-12" db="EMBL/GenBank/DDBJ databases">
        <title>Complete genome of Nonlabens sp. MJ115.</title>
        <authorList>
            <person name="Choi H.S."/>
            <person name="Jung J."/>
        </authorList>
    </citation>
    <scope>NUCLEOTIDE SEQUENCE [LARGE SCALE GENOMIC DNA]</scope>
    <source>
        <strain evidence="2 3">MJ115</strain>
    </source>
</reference>
<accession>A0A3S9MUL0</accession>
<proteinExistence type="predicted"/>
<dbReference type="InterPro" id="IPR051531">
    <property type="entry name" value="N-acetyltransferase"/>
</dbReference>
<dbReference type="InterPro" id="IPR016181">
    <property type="entry name" value="Acyl_CoA_acyltransferase"/>
</dbReference>
<name>A0A3S9MUL0_9FLAO</name>
<dbReference type="RefSeq" id="WP_126444712.1">
    <property type="nucleotide sequence ID" value="NZ_CP034549.1"/>
</dbReference>
<dbReference type="EMBL" id="CP034549">
    <property type="protein sequence ID" value="AZQ42862.1"/>
    <property type="molecule type" value="Genomic_DNA"/>
</dbReference>
<dbReference type="Proteomes" id="UP000279600">
    <property type="component" value="Chromosome"/>
</dbReference>
<protein>
    <submittedName>
        <fullName evidence="2">N-acetyltransferase</fullName>
    </submittedName>
</protein>
<dbReference type="PROSITE" id="PS51186">
    <property type="entry name" value="GNAT"/>
    <property type="match status" value="1"/>
</dbReference>
<dbReference type="InterPro" id="IPR000182">
    <property type="entry name" value="GNAT_dom"/>
</dbReference>
<dbReference type="PANTHER" id="PTHR43792">
    <property type="entry name" value="GNAT FAMILY, PUTATIVE (AFU_ORTHOLOGUE AFUA_3G00765)-RELATED-RELATED"/>
    <property type="match status" value="1"/>
</dbReference>
<evidence type="ECO:0000259" key="1">
    <source>
        <dbReference type="PROSITE" id="PS51186"/>
    </source>
</evidence>
<evidence type="ECO:0000313" key="3">
    <source>
        <dbReference type="Proteomes" id="UP000279600"/>
    </source>
</evidence>
<dbReference type="GO" id="GO:0016747">
    <property type="term" value="F:acyltransferase activity, transferring groups other than amino-acyl groups"/>
    <property type="evidence" value="ECO:0007669"/>
    <property type="project" value="InterPro"/>
</dbReference>
<evidence type="ECO:0000313" key="2">
    <source>
        <dbReference type="EMBL" id="AZQ42862.1"/>
    </source>
</evidence>
<dbReference type="PANTHER" id="PTHR43792:SF16">
    <property type="entry name" value="N-ACETYLTRANSFERASE DOMAIN-CONTAINING PROTEIN"/>
    <property type="match status" value="1"/>
</dbReference>
<dbReference type="KEGG" id="noj:EJ995_00900"/>
<sequence>MNLAYETDRLLMRPYKLNDAPFLFEMNNDAEVMKYTGDVSFDNLLDAEEYLTDYTENPKGQVKKYGMGRFAAIEKNTGDFIGISGVKIHEASQICDLGYRLLKRHWGKGFATEMAAASLKFGFEICKQQEIVAHVHEYNLGSQRVVDKLGFTLAHRFLWDGQLPGRYYTMTREQYDNQRN</sequence>